<name>A0AAD8BYQ7_BIOPF</name>
<reference evidence="2" key="1">
    <citation type="journal article" date="2023" name="PLoS Negl. Trop. Dis.">
        <title>A genome sequence for Biomphalaria pfeifferi, the major vector snail for the human-infecting parasite Schistosoma mansoni.</title>
        <authorList>
            <person name="Bu L."/>
            <person name="Lu L."/>
            <person name="Laidemitt M.R."/>
            <person name="Zhang S.M."/>
            <person name="Mutuku M."/>
            <person name="Mkoji G."/>
            <person name="Steinauer M."/>
            <person name="Loker E.S."/>
        </authorList>
    </citation>
    <scope>NUCLEOTIDE SEQUENCE</scope>
    <source>
        <strain evidence="2">KasaAsao</strain>
    </source>
</reference>
<reference evidence="2" key="2">
    <citation type="submission" date="2023-04" db="EMBL/GenBank/DDBJ databases">
        <authorList>
            <person name="Bu L."/>
            <person name="Lu L."/>
            <person name="Laidemitt M.R."/>
            <person name="Zhang S.M."/>
            <person name="Mutuku M."/>
            <person name="Mkoji G."/>
            <person name="Steinauer M."/>
            <person name="Loker E.S."/>
        </authorList>
    </citation>
    <scope>NUCLEOTIDE SEQUENCE</scope>
    <source>
        <strain evidence="2">KasaAsao</strain>
        <tissue evidence="2">Whole Snail</tissue>
    </source>
</reference>
<organism evidence="2 3">
    <name type="scientific">Biomphalaria pfeifferi</name>
    <name type="common">Bloodfluke planorb</name>
    <name type="synonym">Freshwater snail</name>
    <dbReference type="NCBI Taxonomy" id="112525"/>
    <lineage>
        <taxon>Eukaryota</taxon>
        <taxon>Metazoa</taxon>
        <taxon>Spiralia</taxon>
        <taxon>Lophotrochozoa</taxon>
        <taxon>Mollusca</taxon>
        <taxon>Gastropoda</taxon>
        <taxon>Heterobranchia</taxon>
        <taxon>Euthyneura</taxon>
        <taxon>Panpulmonata</taxon>
        <taxon>Hygrophila</taxon>
        <taxon>Lymnaeoidea</taxon>
        <taxon>Planorbidae</taxon>
        <taxon>Biomphalaria</taxon>
    </lineage>
</organism>
<comment type="caution">
    <text evidence="2">The sequence shown here is derived from an EMBL/GenBank/DDBJ whole genome shotgun (WGS) entry which is preliminary data.</text>
</comment>
<dbReference type="PANTHER" id="PTHR33053">
    <property type="entry name" value="PROTEIN, PUTATIVE-RELATED"/>
    <property type="match status" value="1"/>
</dbReference>
<dbReference type="AlphaFoldDB" id="A0AAD8BYQ7"/>
<feature type="region of interest" description="Disordered" evidence="1">
    <location>
        <begin position="354"/>
        <end position="381"/>
    </location>
</feature>
<keyword evidence="3" id="KW-1185">Reference proteome</keyword>
<accession>A0AAD8BYQ7</accession>
<protein>
    <submittedName>
        <fullName evidence="2">Transposase domain-containing protein</fullName>
    </submittedName>
</protein>
<dbReference type="EMBL" id="JASAOG010000026">
    <property type="protein sequence ID" value="KAK0062244.1"/>
    <property type="molecule type" value="Genomic_DNA"/>
</dbReference>
<dbReference type="Proteomes" id="UP001233172">
    <property type="component" value="Unassembled WGS sequence"/>
</dbReference>
<sequence length="511" mass="58601">MQLLQAQAGHVTIKGFGNITIHVSCFVCDAPARAYIKQIKGHGGYYGCEKCKHKGKWYGRIVYPDVNASKRTDREFDLQTDKEYHQGFSPLGALNVNMVTQFPLDYMHMVCLGVMKRMLMYWVKSPVNKGIRFGHQTISEISRYLLRIRKFIPREFSRKPRSLLELDRWKATEFRLFLLYVGVVALKSNVVQKVYKHFLLFSVAIYCLASPEFYVTHADWAHEQLKLFILKAEEVFGKDFIVYNVHGLLHLSEDVKNFGPLDTFSAFLFENFLGQLKRLIPMFHLVEFTKERSPDGSMAQDIIPDNWVIGGEGTKCLWPPKGVTYKMVFNRYEPKQDWYQCDIRILYKCPDITTSSSEGSGPPKGNSWKKNSPKKAKMSTPMTVSPVAMNVLKNTDYQNQNGMASPFAGSGLNQITVQGGTSLKSLSGKNSIDDQTERVLDRMEKKIDKLFFLLETVREDLSAVQAQLQMKDMEEMQSNSNKIKYAALFPVADTKSLLEIEVKLKDEENFW</sequence>
<proteinExistence type="predicted"/>
<evidence type="ECO:0000313" key="3">
    <source>
        <dbReference type="Proteomes" id="UP001233172"/>
    </source>
</evidence>
<evidence type="ECO:0000313" key="2">
    <source>
        <dbReference type="EMBL" id="KAK0062244.1"/>
    </source>
</evidence>
<evidence type="ECO:0000256" key="1">
    <source>
        <dbReference type="SAM" id="MobiDB-lite"/>
    </source>
</evidence>
<gene>
    <name evidence="2" type="ORF">Bpfe_008345</name>
</gene>